<evidence type="ECO:0000313" key="2">
    <source>
        <dbReference type="EMBL" id="TCT21127.1"/>
    </source>
</evidence>
<name>A0A4R3MZ52_9BACI</name>
<dbReference type="OrthoDB" id="2453202at2"/>
<evidence type="ECO:0000259" key="1">
    <source>
        <dbReference type="Pfam" id="PF12645"/>
    </source>
</evidence>
<proteinExistence type="predicted"/>
<dbReference type="EMBL" id="SMAN01000011">
    <property type="protein sequence ID" value="TCT21127.1"/>
    <property type="molecule type" value="Genomic_DNA"/>
</dbReference>
<dbReference type="InterPro" id="IPR024760">
    <property type="entry name" value="HTH_dom_conjug_TS-like"/>
</dbReference>
<dbReference type="RefSeq" id="WP_132371927.1">
    <property type="nucleotide sequence ID" value="NZ_SMAN01000011.1"/>
</dbReference>
<accession>A0A4R3MZ52</accession>
<dbReference type="Proteomes" id="UP000294650">
    <property type="component" value="Unassembled WGS sequence"/>
</dbReference>
<dbReference type="Pfam" id="PF12645">
    <property type="entry name" value="HTH_16"/>
    <property type="match status" value="1"/>
</dbReference>
<comment type="caution">
    <text evidence="2">The sequence shown here is derived from an EMBL/GenBank/DDBJ whole genome shotgun (WGS) entry which is preliminary data.</text>
</comment>
<evidence type="ECO:0000313" key="3">
    <source>
        <dbReference type="Proteomes" id="UP000294650"/>
    </source>
</evidence>
<dbReference type="AlphaFoldDB" id="A0A4R3MZ52"/>
<reference evidence="2 3" key="1">
    <citation type="submission" date="2019-03" db="EMBL/GenBank/DDBJ databases">
        <title>Genomic Encyclopedia of Type Strains, Phase IV (KMG-IV): sequencing the most valuable type-strain genomes for metagenomic binning, comparative biology and taxonomic classification.</title>
        <authorList>
            <person name="Goeker M."/>
        </authorList>
    </citation>
    <scope>NUCLEOTIDE SEQUENCE [LARGE SCALE GENOMIC DNA]</scope>
    <source>
        <strain evidence="2 3">DSM 25894</strain>
    </source>
</reference>
<feature type="domain" description="Helix-turn-helix conjugative transposon-like" evidence="1">
    <location>
        <begin position="12"/>
        <end position="61"/>
    </location>
</feature>
<organism evidence="2 3">
    <name type="scientific">Melghiribacillus thermohalophilus</name>
    <dbReference type="NCBI Taxonomy" id="1324956"/>
    <lineage>
        <taxon>Bacteria</taxon>
        <taxon>Bacillati</taxon>
        <taxon>Bacillota</taxon>
        <taxon>Bacilli</taxon>
        <taxon>Bacillales</taxon>
        <taxon>Bacillaceae</taxon>
        <taxon>Melghiribacillus</taxon>
    </lineage>
</organism>
<keyword evidence="3" id="KW-1185">Reference proteome</keyword>
<gene>
    <name evidence="2" type="ORF">EDD68_11188</name>
</gene>
<sequence>MDNTLYDLAKKSKEDNQALQMLIDLFEPKIKKSLTLTNYTEREDLSQELKYKLVITIKEYDIESTPGFWDLLEQFKENSG</sequence>
<protein>
    <submittedName>
        <fullName evidence="2">Helix-turn-helix protein</fullName>
    </submittedName>
</protein>